<dbReference type="InterPro" id="IPR005299">
    <property type="entry name" value="MeTrfase_7"/>
</dbReference>
<keyword evidence="3" id="KW-1185">Reference proteome</keyword>
<dbReference type="SUPFAM" id="SSF53335">
    <property type="entry name" value="S-adenosyl-L-methionine-dependent methyltransferases"/>
    <property type="match status" value="1"/>
</dbReference>
<evidence type="ECO:0000256" key="1">
    <source>
        <dbReference type="ARBA" id="ARBA00007967"/>
    </source>
</evidence>
<evidence type="ECO:0000313" key="2">
    <source>
        <dbReference type="EMBL" id="THG02083.1"/>
    </source>
</evidence>
<proteinExistence type="inferred from homology"/>
<evidence type="ECO:0000313" key="3">
    <source>
        <dbReference type="Proteomes" id="UP000306102"/>
    </source>
</evidence>
<comment type="caution">
    <text evidence="2">The sequence shown here is derived from an EMBL/GenBank/DDBJ whole genome shotgun (WGS) entry which is preliminary data.</text>
</comment>
<dbReference type="InterPro" id="IPR029063">
    <property type="entry name" value="SAM-dependent_MTases_sf"/>
</dbReference>
<dbReference type="AlphaFoldDB" id="A0A4S4DH32"/>
<name>A0A4S4DH32_CAMSN</name>
<sequence>MILDKDSSAWNKGNIFYTTASDEVANAYAAQFAEDMGKFLNYRATEVVSGGLMLLLIPTAPDEFHPSEMFGGWIYDALGSSLMDMAKEGLINESQVDSFNMPHYIVRPKEMVKLVEINACFSIEKIEMTTPMLRIDEPINMDTCTTHIRAGNEKLIAEYFGNEIMDELFDRFYQKVAKLSMVDSKYKENTLLFIALKRK</sequence>
<protein>
    <submittedName>
        <fullName evidence="2">Uncharacterized protein</fullName>
    </submittedName>
</protein>
<reference evidence="2 3" key="1">
    <citation type="journal article" date="2018" name="Proc. Natl. Acad. Sci. U.S.A.">
        <title>Draft genome sequence of Camellia sinensis var. sinensis provides insights into the evolution of the tea genome and tea quality.</title>
        <authorList>
            <person name="Wei C."/>
            <person name="Yang H."/>
            <person name="Wang S."/>
            <person name="Zhao J."/>
            <person name="Liu C."/>
            <person name="Gao L."/>
            <person name="Xia E."/>
            <person name="Lu Y."/>
            <person name="Tai Y."/>
            <person name="She G."/>
            <person name="Sun J."/>
            <person name="Cao H."/>
            <person name="Tong W."/>
            <person name="Gao Q."/>
            <person name="Li Y."/>
            <person name="Deng W."/>
            <person name="Jiang X."/>
            <person name="Wang W."/>
            <person name="Chen Q."/>
            <person name="Zhang S."/>
            <person name="Li H."/>
            <person name="Wu J."/>
            <person name="Wang P."/>
            <person name="Li P."/>
            <person name="Shi C."/>
            <person name="Zheng F."/>
            <person name="Jian J."/>
            <person name="Huang B."/>
            <person name="Shan D."/>
            <person name="Shi M."/>
            <person name="Fang C."/>
            <person name="Yue Y."/>
            <person name="Li F."/>
            <person name="Li D."/>
            <person name="Wei S."/>
            <person name="Han B."/>
            <person name="Jiang C."/>
            <person name="Yin Y."/>
            <person name="Xia T."/>
            <person name="Zhang Z."/>
            <person name="Bennetzen J.L."/>
            <person name="Zhao S."/>
            <person name="Wan X."/>
        </authorList>
    </citation>
    <scope>NUCLEOTIDE SEQUENCE [LARGE SCALE GENOMIC DNA]</scope>
    <source>
        <strain evidence="3">cv. Shuchazao</strain>
        <tissue evidence="2">Leaf</tissue>
    </source>
</reference>
<accession>A0A4S4DH32</accession>
<dbReference type="EMBL" id="SDRB02011250">
    <property type="protein sequence ID" value="THG02083.1"/>
    <property type="molecule type" value="Genomic_DNA"/>
</dbReference>
<dbReference type="Proteomes" id="UP000306102">
    <property type="component" value="Unassembled WGS sequence"/>
</dbReference>
<dbReference type="PANTHER" id="PTHR31009">
    <property type="entry name" value="S-ADENOSYL-L-METHIONINE:CARBOXYL METHYLTRANSFERASE FAMILY PROTEIN"/>
    <property type="match status" value="1"/>
</dbReference>
<organism evidence="2 3">
    <name type="scientific">Camellia sinensis var. sinensis</name>
    <name type="common">China tea</name>
    <dbReference type="NCBI Taxonomy" id="542762"/>
    <lineage>
        <taxon>Eukaryota</taxon>
        <taxon>Viridiplantae</taxon>
        <taxon>Streptophyta</taxon>
        <taxon>Embryophyta</taxon>
        <taxon>Tracheophyta</taxon>
        <taxon>Spermatophyta</taxon>
        <taxon>Magnoliopsida</taxon>
        <taxon>eudicotyledons</taxon>
        <taxon>Gunneridae</taxon>
        <taxon>Pentapetalae</taxon>
        <taxon>asterids</taxon>
        <taxon>Ericales</taxon>
        <taxon>Theaceae</taxon>
        <taxon>Camellia</taxon>
    </lineage>
</organism>
<dbReference type="Gene3D" id="3.40.50.150">
    <property type="entry name" value="Vaccinia Virus protein VP39"/>
    <property type="match status" value="1"/>
</dbReference>
<gene>
    <name evidence="2" type="ORF">TEA_003778</name>
</gene>
<dbReference type="GO" id="GO:0008168">
    <property type="term" value="F:methyltransferase activity"/>
    <property type="evidence" value="ECO:0007669"/>
    <property type="project" value="InterPro"/>
</dbReference>
<dbReference type="Pfam" id="PF03492">
    <property type="entry name" value="Methyltransf_7"/>
    <property type="match status" value="1"/>
</dbReference>
<comment type="similarity">
    <text evidence="1">Belongs to the methyltransferase superfamily. Type-7 methyltransferase family.</text>
</comment>